<organism evidence="2 3">
    <name type="scientific">Cyclospora cayetanensis</name>
    <dbReference type="NCBI Taxonomy" id="88456"/>
    <lineage>
        <taxon>Eukaryota</taxon>
        <taxon>Sar</taxon>
        <taxon>Alveolata</taxon>
        <taxon>Apicomplexa</taxon>
        <taxon>Conoidasida</taxon>
        <taxon>Coccidia</taxon>
        <taxon>Eucoccidiorida</taxon>
        <taxon>Eimeriorina</taxon>
        <taxon>Eimeriidae</taxon>
        <taxon>Cyclospora</taxon>
    </lineage>
</organism>
<feature type="region of interest" description="Disordered" evidence="1">
    <location>
        <begin position="90"/>
        <end position="350"/>
    </location>
</feature>
<dbReference type="Proteomes" id="UP000515125">
    <property type="component" value="Unplaced"/>
</dbReference>
<name>A0A6P6RWR4_9EIME</name>
<feature type="compositionally biased region" description="Basic and acidic residues" evidence="1">
    <location>
        <begin position="239"/>
        <end position="255"/>
    </location>
</feature>
<feature type="compositionally biased region" description="Acidic residues" evidence="1">
    <location>
        <begin position="674"/>
        <end position="685"/>
    </location>
</feature>
<dbReference type="RefSeq" id="XP_026191944.1">
    <property type="nucleotide sequence ID" value="XM_026336159.1"/>
</dbReference>
<feature type="region of interest" description="Disordered" evidence="1">
    <location>
        <begin position="375"/>
        <end position="510"/>
    </location>
</feature>
<feature type="region of interest" description="Disordered" evidence="1">
    <location>
        <begin position="551"/>
        <end position="596"/>
    </location>
</feature>
<feature type="compositionally biased region" description="Basic and acidic residues" evidence="1">
    <location>
        <begin position="585"/>
        <end position="596"/>
    </location>
</feature>
<feature type="region of interest" description="Disordered" evidence="1">
    <location>
        <begin position="721"/>
        <end position="799"/>
    </location>
</feature>
<dbReference type="AlphaFoldDB" id="A0A6P6RWR4"/>
<evidence type="ECO:0000313" key="2">
    <source>
        <dbReference type="Proteomes" id="UP000515125"/>
    </source>
</evidence>
<keyword evidence="2" id="KW-1185">Reference proteome</keyword>
<reference evidence="3" key="1">
    <citation type="submission" date="2025-08" db="UniProtKB">
        <authorList>
            <consortium name="RefSeq"/>
        </authorList>
    </citation>
    <scope>IDENTIFICATION</scope>
</reference>
<proteinExistence type="predicted"/>
<feature type="compositionally biased region" description="Low complexity" evidence="1">
    <location>
        <begin position="135"/>
        <end position="144"/>
    </location>
</feature>
<feature type="compositionally biased region" description="Basic residues" evidence="1">
    <location>
        <begin position="487"/>
        <end position="497"/>
    </location>
</feature>
<dbReference type="GeneID" id="34618422"/>
<feature type="compositionally biased region" description="Polar residues" evidence="1">
    <location>
        <begin position="303"/>
        <end position="320"/>
    </location>
</feature>
<dbReference type="OrthoDB" id="348279at2759"/>
<feature type="compositionally biased region" description="Low complexity" evidence="1">
    <location>
        <begin position="273"/>
        <end position="282"/>
    </location>
</feature>
<feature type="compositionally biased region" description="Low complexity" evidence="1">
    <location>
        <begin position="112"/>
        <end position="126"/>
    </location>
</feature>
<accession>A0A6P6RWR4</accession>
<sequence>MHNLLAEPHKLAVASKYGLVRVVSEDENHALPPTIERHIEPWRLKEARSHWKDLESVFGYAPWSIMGGGGGLGNFIPASLATRLREKLRRGETLGDGEGSGESTEAGRKTAPRQASRGRSASASPRKTPFKRAPAEAASATGAAGEVNSSSLPPAERNAVAAERNASRTPTRATAAPTKSKQQLSCDSHHGVHPLRTPTSSSRLLRKGILAEESAPKAAASGAPETGGMQATSAAPKDASAHLRESSCHHEDSAVKHVASTANASKDEAQQLPAEGAAARPAVPAPDPPASESGRTAEAASAENLQQAALQPSTTAQTAPSEGRSLEHVAANPRQKPRQADGTFSLSGPRQMKLTELFRLTLRKVRGKLSFAGAESVWPSAPPSDLQLDDEASEDDVFRAQKKSRRRKCIDEDTLLLPQYVPPRPDGDAAGDQPEQASSEAAAEDALLAVGGGAGVSPRAAPAENDSLPQETPAAEDDSEAVDRQEKKRRKELKRKQRDAELKRQRRLERKQRMREIVRQMVEYEAEENDEELREDAEYAAALQELKHRLAREGDDEEDELEDSDTEFLEDLVARPEDADEEERNEDREAMNMKLQRDLSLREEEVYERLIGRYQRNANKEGTELTEQEMLELEMEERRRKQAKRRKLLGDGAFADLEIDDWLSESSGSGSDSREDEEETAEDSAEGLVRWSSLALEGAANAPGGTTLAAAAPPVNPADLVARCHANASRRQQIQQLRESRKRRKLQESGKVPVLRGAGESAGFGQSKQSANLPSPPKQSGEDRESHAANSSDSDDEMENLYRSASLVQTIGGTVKGPLQKAAVGGMQSSCIRFNPNYQPDFELANSSSRTVAPVFSGFRSRDTRRKTTNASPGQAPTSRYEFMSETLFSRTSIFRPSHCTASAARASVADANGDSGKGRSCRTNFDPSSRAGAANKVRLSRSLAFCCSGCAG</sequence>
<feature type="compositionally biased region" description="Polar residues" evidence="1">
    <location>
        <begin position="764"/>
        <end position="773"/>
    </location>
</feature>
<protein>
    <submittedName>
        <fullName evidence="3">GRB10-interacting GYF protein 2</fullName>
    </submittedName>
</protein>
<feature type="region of interest" description="Disordered" evidence="1">
    <location>
        <begin position="659"/>
        <end position="692"/>
    </location>
</feature>
<gene>
    <name evidence="3" type="primary">LOC34618422</name>
</gene>
<evidence type="ECO:0000256" key="1">
    <source>
        <dbReference type="SAM" id="MobiDB-lite"/>
    </source>
</evidence>
<feature type="compositionally biased region" description="Low complexity" evidence="1">
    <location>
        <begin position="432"/>
        <end position="449"/>
    </location>
</feature>
<feature type="compositionally biased region" description="Low complexity" evidence="1">
    <location>
        <begin position="153"/>
        <end position="181"/>
    </location>
</feature>
<evidence type="ECO:0000313" key="3">
    <source>
        <dbReference type="RefSeq" id="XP_026191944.1"/>
    </source>
</evidence>
<feature type="compositionally biased region" description="Acidic residues" evidence="1">
    <location>
        <begin position="554"/>
        <end position="570"/>
    </location>
</feature>